<dbReference type="Proteomes" id="UP000045842">
    <property type="component" value="Unassembled WGS sequence"/>
</dbReference>
<evidence type="ECO:0000313" key="2">
    <source>
        <dbReference type="EMBL" id="CFE49302.1"/>
    </source>
</evidence>
<feature type="region of interest" description="Disordered" evidence="1">
    <location>
        <begin position="22"/>
        <end position="44"/>
    </location>
</feature>
<evidence type="ECO:0000313" key="16">
    <source>
        <dbReference type="Proteomes" id="UP000046947"/>
    </source>
</evidence>
<dbReference type="EMBL" id="CNFU01000423">
    <property type="protein sequence ID" value="CKR80126.1"/>
    <property type="molecule type" value="Genomic_DNA"/>
</dbReference>
<protein>
    <submittedName>
        <fullName evidence="9">Uncharacterized protein</fullName>
    </submittedName>
</protein>
<evidence type="ECO:0000313" key="6">
    <source>
        <dbReference type="EMBL" id="CKR80126.1"/>
    </source>
</evidence>
<dbReference type="EMBL" id="CNFT01001952">
    <property type="protein sequence ID" value="CKT79500.1"/>
    <property type="molecule type" value="Genomic_DNA"/>
</dbReference>
<organism evidence="9 12">
    <name type="scientific">Mycobacterium tuberculosis</name>
    <dbReference type="NCBI Taxonomy" id="1773"/>
    <lineage>
        <taxon>Bacteria</taxon>
        <taxon>Bacillati</taxon>
        <taxon>Actinomycetota</taxon>
        <taxon>Actinomycetes</taxon>
        <taxon>Mycobacteriales</taxon>
        <taxon>Mycobacteriaceae</taxon>
        <taxon>Mycobacterium</taxon>
        <taxon>Mycobacterium tuberculosis complex</taxon>
    </lineage>
</organism>
<dbReference type="Proteomes" id="UP000048948">
    <property type="component" value="Unassembled WGS sequence"/>
</dbReference>
<evidence type="ECO:0000313" key="7">
    <source>
        <dbReference type="EMBL" id="CKT79500.1"/>
    </source>
</evidence>
<gene>
    <name evidence="4" type="ORF">ERS007657_00981</name>
    <name evidence="8" type="ORF">ERS007661_03910</name>
    <name evidence="10" type="ORF">ERS007679_04566</name>
    <name evidence="2" type="ORF">ERS007681_04647</name>
    <name evidence="3" type="ORF">ERS007688_04548</name>
    <name evidence="9" type="ORF">ERS007703_00070</name>
    <name evidence="11" type="ORF">ERS007741_04147</name>
    <name evidence="5" type="ORF">ERS027646_00429</name>
    <name evidence="7" type="ORF">ERS027659_04835</name>
    <name evidence="6" type="ORF">ERS027661_02128</name>
</gene>
<evidence type="ECO:0000313" key="20">
    <source>
        <dbReference type="Proteomes" id="UP000049023"/>
    </source>
</evidence>
<dbReference type="EMBL" id="CHKL01000776">
    <property type="protein sequence ID" value="COX29660.1"/>
    <property type="molecule type" value="Genomic_DNA"/>
</dbReference>
<dbReference type="Proteomes" id="UP000046947">
    <property type="component" value="Unassembled WGS sequence"/>
</dbReference>
<proteinExistence type="predicted"/>
<evidence type="ECO:0000313" key="11">
    <source>
        <dbReference type="EMBL" id="COX29660.1"/>
    </source>
</evidence>
<evidence type="ECO:0000313" key="3">
    <source>
        <dbReference type="EMBL" id="CFE85373.1"/>
    </source>
</evidence>
<dbReference type="EMBL" id="CSAD01001259">
    <property type="protein sequence ID" value="COX01143.1"/>
    <property type="molecule type" value="Genomic_DNA"/>
</dbReference>
<evidence type="ECO:0000313" key="5">
    <source>
        <dbReference type="EMBL" id="CKR68942.1"/>
    </source>
</evidence>
<dbReference type="AlphaFoldDB" id="A0A0E9AI09"/>
<evidence type="ECO:0000313" key="4">
    <source>
        <dbReference type="EMBL" id="CFR71235.1"/>
    </source>
</evidence>
<dbReference type="Proteomes" id="UP000048289">
    <property type="component" value="Unassembled WGS sequence"/>
</dbReference>
<evidence type="ECO:0000313" key="9">
    <source>
        <dbReference type="EMBL" id="COU92512.1"/>
    </source>
</evidence>
<evidence type="ECO:0000313" key="15">
    <source>
        <dbReference type="Proteomes" id="UP000046680"/>
    </source>
</evidence>
<accession>A0A0E9AI09</accession>
<dbReference type="EMBL" id="CQQC01001963">
    <property type="protein sequence ID" value="CNW38433.1"/>
    <property type="molecule type" value="Genomic_DNA"/>
</dbReference>
<evidence type="ECO:0000313" key="19">
    <source>
        <dbReference type="Proteomes" id="UP000048948"/>
    </source>
</evidence>
<dbReference type="EMBL" id="CGCX01000263">
    <property type="protein sequence ID" value="CFR71235.1"/>
    <property type="molecule type" value="Genomic_DNA"/>
</dbReference>
<sequence>MSLWKCRWISGNATLTIVESRKARKAPKAATSSTAEEEGWRRRVSGACTRRRRLLGPTGPAAMTGAALLVATVCTVKGNSTFLKDQGYVTRQRRRFNGGLVA</sequence>
<dbReference type="Proteomes" id="UP000038802">
    <property type="component" value="Unassembled WGS sequence"/>
</dbReference>
<evidence type="ECO:0000313" key="12">
    <source>
        <dbReference type="Proteomes" id="UP000038802"/>
    </source>
</evidence>
<evidence type="ECO:0000313" key="10">
    <source>
        <dbReference type="EMBL" id="COX01143.1"/>
    </source>
</evidence>
<dbReference type="EMBL" id="CNGE01000042">
    <property type="protein sequence ID" value="CKR68942.1"/>
    <property type="molecule type" value="Genomic_DNA"/>
</dbReference>
<dbReference type="EMBL" id="CFOE01001251">
    <property type="protein sequence ID" value="CFE49302.1"/>
    <property type="molecule type" value="Genomic_DNA"/>
</dbReference>
<reference evidence="9" key="1">
    <citation type="submission" date="2015-03" db="EMBL/GenBank/DDBJ databases">
        <authorList>
            <person name="Murphy D."/>
        </authorList>
    </citation>
    <scope>NUCLEOTIDE SEQUENCE [LARGE SCALE GENOMIC DNA]</scope>
    <source>
        <strain evidence="9">K00500041</strain>
    </source>
</reference>
<name>A0A0E9AI09_MYCTX</name>
<dbReference type="Proteomes" id="UP000046680">
    <property type="component" value="Unassembled WGS sequence"/>
</dbReference>
<dbReference type="Proteomes" id="UP000049023">
    <property type="component" value="Unassembled WGS sequence"/>
</dbReference>
<reference evidence="12 13" key="2">
    <citation type="submission" date="2015-03" db="EMBL/GenBank/DDBJ databases">
        <authorList>
            <consortium name="Pathogen Informatics"/>
        </authorList>
    </citation>
    <scope>NUCLEOTIDE SEQUENCE [LARGE SCALE GENOMIC DNA]</scope>
    <source>
        <strain evidence="5 19">Bir 172</strain>
        <strain evidence="7 21">Bir 185</strain>
        <strain evidence="6 20">Bir 187</strain>
        <strain evidence="4 15">C09601061</strain>
        <strain evidence="8 13">D00501624</strain>
        <strain evidence="10 14">G09801536</strain>
        <strain evidence="2 17">G09901357</strain>
        <strain evidence="3 16">H09601792</strain>
        <strain evidence="12">K00500041</strain>
        <strain evidence="11 18">P00601463</strain>
    </source>
</reference>
<evidence type="ECO:0000313" key="13">
    <source>
        <dbReference type="Proteomes" id="UP000039217"/>
    </source>
</evidence>
<dbReference type="EMBL" id="CSAE01000004">
    <property type="protein sequence ID" value="COU92512.1"/>
    <property type="molecule type" value="Genomic_DNA"/>
</dbReference>
<dbReference type="EMBL" id="CFOH01001437">
    <property type="protein sequence ID" value="CFE85373.1"/>
    <property type="molecule type" value="Genomic_DNA"/>
</dbReference>
<evidence type="ECO:0000313" key="8">
    <source>
        <dbReference type="EMBL" id="CNW38433.1"/>
    </source>
</evidence>
<evidence type="ECO:0000313" key="21">
    <source>
        <dbReference type="Proteomes" id="UP000050164"/>
    </source>
</evidence>
<evidence type="ECO:0000256" key="1">
    <source>
        <dbReference type="SAM" id="MobiDB-lite"/>
    </source>
</evidence>
<evidence type="ECO:0000313" key="14">
    <source>
        <dbReference type="Proteomes" id="UP000045842"/>
    </source>
</evidence>
<evidence type="ECO:0000313" key="18">
    <source>
        <dbReference type="Proteomes" id="UP000048600"/>
    </source>
</evidence>
<dbReference type="Proteomes" id="UP000048600">
    <property type="component" value="Unassembled WGS sequence"/>
</dbReference>
<dbReference type="Proteomes" id="UP000050164">
    <property type="component" value="Unassembled WGS sequence"/>
</dbReference>
<dbReference type="Proteomes" id="UP000039217">
    <property type="component" value="Unassembled WGS sequence"/>
</dbReference>
<evidence type="ECO:0000313" key="17">
    <source>
        <dbReference type="Proteomes" id="UP000048289"/>
    </source>
</evidence>